<feature type="domain" description="Multidrug resistance protein MdtA-like beta-barrel" evidence="6">
    <location>
        <begin position="247"/>
        <end position="317"/>
    </location>
</feature>
<evidence type="ECO:0000256" key="3">
    <source>
        <dbReference type="SAM" id="MobiDB-lite"/>
    </source>
</evidence>
<feature type="domain" description="Multidrug resistance protein MdtA-like barrel-sandwich hybrid" evidence="5">
    <location>
        <begin position="76"/>
        <end position="217"/>
    </location>
</feature>
<dbReference type="GO" id="GO:0005886">
    <property type="term" value="C:plasma membrane"/>
    <property type="evidence" value="ECO:0007669"/>
    <property type="project" value="TreeGrafter"/>
</dbReference>
<keyword evidence="9" id="KW-1185">Reference proteome</keyword>
<gene>
    <name evidence="8" type="primary">ttgA_2</name>
    <name evidence="8" type="ORF">Spa11_35340</name>
</gene>
<feature type="domain" description="Multidrug resistance protein MdtA-like alpha-helical hairpin" evidence="4">
    <location>
        <begin position="126"/>
        <end position="185"/>
    </location>
</feature>
<proteinExistence type="inferred from homology"/>
<dbReference type="Pfam" id="PF25876">
    <property type="entry name" value="HH_MFP_RND"/>
    <property type="match status" value="1"/>
</dbReference>
<dbReference type="Pfam" id="PF25917">
    <property type="entry name" value="BSH_RND"/>
    <property type="match status" value="1"/>
</dbReference>
<dbReference type="Gene3D" id="1.10.287.470">
    <property type="entry name" value="Helix hairpin bin"/>
    <property type="match status" value="1"/>
</dbReference>
<dbReference type="InterPro" id="IPR058626">
    <property type="entry name" value="MdtA-like_b-barrel"/>
</dbReference>
<feature type="region of interest" description="Disordered" evidence="3">
    <location>
        <begin position="388"/>
        <end position="414"/>
    </location>
</feature>
<dbReference type="InterPro" id="IPR058627">
    <property type="entry name" value="MdtA-like_C"/>
</dbReference>
<comment type="subcellular location">
    <subcellularLocation>
        <location evidence="1">Cell envelope</location>
    </subcellularLocation>
</comment>
<reference evidence="8 9" key="1">
    <citation type="submission" date="2019-02" db="EMBL/GenBank/DDBJ databases">
        <title>Deep-cultivation of Planctomycetes and their phenomic and genomic characterization uncovers novel biology.</title>
        <authorList>
            <person name="Wiegand S."/>
            <person name="Jogler M."/>
            <person name="Boedeker C."/>
            <person name="Pinto D."/>
            <person name="Vollmers J."/>
            <person name="Rivas-Marin E."/>
            <person name="Kohn T."/>
            <person name="Peeters S.H."/>
            <person name="Heuer A."/>
            <person name="Rast P."/>
            <person name="Oberbeckmann S."/>
            <person name="Bunk B."/>
            <person name="Jeske O."/>
            <person name="Meyerdierks A."/>
            <person name="Storesund J.E."/>
            <person name="Kallscheuer N."/>
            <person name="Luecker S."/>
            <person name="Lage O.M."/>
            <person name="Pohl T."/>
            <person name="Merkel B.J."/>
            <person name="Hornburger P."/>
            <person name="Mueller R.-W."/>
            <person name="Bruemmer F."/>
            <person name="Labrenz M."/>
            <person name="Spormann A.M."/>
            <person name="Op den Camp H."/>
            <person name="Overmann J."/>
            <person name="Amann R."/>
            <person name="Jetten M.S.M."/>
            <person name="Mascher T."/>
            <person name="Medema M.H."/>
            <person name="Devos D.P."/>
            <person name="Kaster A.-K."/>
            <person name="Ovreas L."/>
            <person name="Rohde M."/>
            <person name="Galperin M.Y."/>
            <person name="Jogler C."/>
        </authorList>
    </citation>
    <scope>NUCLEOTIDE SEQUENCE [LARGE SCALE GENOMIC DNA]</scope>
    <source>
        <strain evidence="8 9">Spa11</strain>
    </source>
</reference>
<dbReference type="Proteomes" id="UP000316426">
    <property type="component" value="Chromosome"/>
</dbReference>
<evidence type="ECO:0000259" key="5">
    <source>
        <dbReference type="Pfam" id="PF25917"/>
    </source>
</evidence>
<dbReference type="KEGG" id="bmei:Spa11_35340"/>
<dbReference type="GO" id="GO:0030313">
    <property type="term" value="C:cell envelope"/>
    <property type="evidence" value="ECO:0007669"/>
    <property type="project" value="UniProtKB-SubCell"/>
</dbReference>
<evidence type="ECO:0000313" key="9">
    <source>
        <dbReference type="Proteomes" id="UP000316426"/>
    </source>
</evidence>
<dbReference type="FunFam" id="2.40.420.20:FF:000001">
    <property type="entry name" value="Efflux RND transporter periplasmic adaptor subunit"/>
    <property type="match status" value="1"/>
</dbReference>
<dbReference type="EMBL" id="CP036349">
    <property type="protein sequence ID" value="QDV75319.1"/>
    <property type="molecule type" value="Genomic_DNA"/>
</dbReference>
<sequence length="414" mass="44977">MHGLLKAVVLDGTSRRRGASLCVIAALVLSTFSLGCNSDTPTTSEQPVPRVTVASVVEQVVTDSDEYTGRTEASAIVEVRARVYGYLKSTEFRDGDYVEEGQTLFTIEPDEYQAIHAQSLSRIALTSANYELAKANLGRSEKLVPSGAISQEEYEESVAAMKSAEATVVAAKADADRTALDLKYTEIKAPISGRIDRALVSDGNLLTGGRTDGTLLTTIVAEAPMYVYFDVDERSLLGYMRRRSGNELEKTPGNLRDQEVPCYVQLADEKDFSHVGKLDFASAEVSTTTGTARLRGVFENEDRGLVSGLFVRIRVPVSKPYQALLIPERALATDQSVRFVYVVTEEQKTERRNVEIGGQRGDWRIVKSGLTAGDRVIVKGLQRVRPGQLVEAETEPAAEMEPAAEAASGTPSDS</sequence>
<evidence type="ECO:0000259" key="7">
    <source>
        <dbReference type="Pfam" id="PF25967"/>
    </source>
</evidence>
<dbReference type="InterPro" id="IPR058624">
    <property type="entry name" value="MdtA-like_HH"/>
</dbReference>
<evidence type="ECO:0000256" key="1">
    <source>
        <dbReference type="ARBA" id="ARBA00004196"/>
    </source>
</evidence>
<name>A0A518KC39_9BACT</name>
<dbReference type="SUPFAM" id="SSF111369">
    <property type="entry name" value="HlyD-like secretion proteins"/>
    <property type="match status" value="1"/>
</dbReference>
<dbReference type="Gene3D" id="2.40.420.20">
    <property type="match status" value="1"/>
</dbReference>
<dbReference type="PANTHER" id="PTHR30158:SF10">
    <property type="entry name" value="CATION EFFLUX PUMP"/>
    <property type="match status" value="1"/>
</dbReference>
<feature type="domain" description="Multidrug resistance protein MdtA-like C-terminal permuted SH3" evidence="7">
    <location>
        <begin position="322"/>
        <end position="383"/>
    </location>
</feature>
<dbReference type="Pfam" id="PF25967">
    <property type="entry name" value="RND-MFP_C"/>
    <property type="match status" value="1"/>
</dbReference>
<dbReference type="InterPro" id="IPR058625">
    <property type="entry name" value="MdtA-like_BSH"/>
</dbReference>
<dbReference type="NCBIfam" id="TIGR01730">
    <property type="entry name" value="RND_mfp"/>
    <property type="match status" value="1"/>
</dbReference>
<organism evidence="8 9">
    <name type="scientific">Botrimarina mediterranea</name>
    <dbReference type="NCBI Taxonomy" id="2528022"/>
    <lineage>
        <taxon>Bacteria</taxon>
        <taxon>Pseudomonadati</taxon>
        <taxon>Planctomycetota</taxon>
        <taxon>Planctomycetia</taxon>
        <taxon>Pirellulales</taxon>
        <taxon>Lacipirellulaceae</taxon>
        <taxon>Botrimarina</taxon>
    </lineage>
</organism>
<comment type="similarity">
    <text evidence="2">Belongs to the membrane fusion protein (MFP) (TC 8.A.1) family.</text>
</comment>
<dbReference type="GO" id="GO:0046677">
    <property type="term" value="P:response to antibiotic"/>
    <property type="evidence" value="ECO:0007669"/>
    <property type="project" value="TreeGrafter"/>
</dbReference>
<dbReference type="AlphaFoldDB" id="A0A518KC39"/>
<dbReference type="Gene3D" id="2.40.50.100">
    <property type="match status" value="1"/>
</dbReference>
<evidence type="ECO:0000259" key="6">
    <source>
        <dbReference type="Pfam" id="PF25944"/>
    </source>
</evidence>
<dbReference type="Gene3D" id="2.40.30.170">
    <property type="match status" value="1"/>
</dbReference>
<evidence type="ECO:0000256" key="2">
    <source>
        <dbReference type="ARBA" id="ARBA00009477"/>
    </source>
</evidence>
<dbReference type="InterPro" id="IPR006143">
    <property type="entry name" value="RND_pump_MFP"/>
</dbReference>
<dbReference type="Pfam" id="PF25944">
    <property type="entry name" value="Beta-barrel_RND"/>
    <property type="match status" value="1"/>
</dbReference>
<accession>A0A518KC39</accession>
<dbReference type="GO" id="GO:0022857">
    <property type="term" value="F:transmembrane transporter activity"/>
    <property type="evidence" value="ECO:0007669"/>
    <property type="project" value="InterPro"/>
</dbReference>
<evidence type="ECO:0000313" key="8">
    <source>
        <dbReference type="EMBL" id="QDV75319.1"/>
    </source>
</evidence>
<evidence type="ECO:0000259" key="4">
    <source>
        <dbReference type="Pfam" id="PF25876"/>
    </source>
</evidence>
<dbReference type="PANTHER" id="PTHR30158">
    <property type="entry name" value="ACRA/E-RELATED COMPONENT OF DRUG EFFLUX TRANSPORTER"/>
    <property type="match status" value="1"/>
</dbReference>
<protein>
    <submittedName>
        <fullName evidence="8">Toluene efflux pump periplasmic linker protein TtgA</fullName>
    </submittedName>
</protein>